<evidence type="ECO:0000256" key="3">
    <source>
        <dbReference type="ARBA" id="ARBA00023315"/>
    </source>
</evidence>
<keyword evidence="5" id="KW-0472">Membrane</keyword>
<dbReference type="EMBL" id="LSMT01000006">
    <property type="protein sequence ID" value="PFX34072.1"/>
    <property type="molecule type" value="Genomic_DNA"/>
</dbReference>
<dbReference type="PANTHER" id="PTHR10983">
    <property type="entry name" value="1-ACYLGLYCEROL-3-PHOSPHATE ACYLTRANSFERASE-RELATED"/>
    <property type="match status" value="1"/>
</dbReference>
<feature type="compositionally biased region" description="Polar residues" evidence="4">
    <location>
        <begin position="236"/>
        <end position="246"/>
    </location>
</feature>
<evidence type="ECO:0000256" key="4">
    <source>
        <dbReference type="SAM" id="MobiDB-lite"/>
    </source>
</evidence>
<evidence type="ECO:0000313" key="7">
    <source>
        <dbReference type="EMBL" id="PFX34072.1"/>
    </source>
</evidence>
<keyword evidence="5" id="KW-1133">Transmembrane helix</keyword>
<dbReference type="GO" id="GO:0003841">
    <property type="term" value="F:1-acylglycerol-3-phosphate O-acyltransferase activity"/>
    <property type="evidence" value="ECO:0007669"/>
    <property type="project" value="TreeGrafter"/>
</dbReference>
<dbReference type="OrthoDB" id="189226at2759"/>
<evidence type="ECO:0000259" key="6">
    <source>
        <dbReference type="Pfam" id="PF16076"/>
    </source>
</evidence>
<evidence type="ECO:0000256" key="2">
    <source>
        <dbReference type="ARBA" id="ARBA00022679"/>
    </source>
</evidence>
<evidence type="ECO:0000256" key="5">
    <source>
        <dbReference type="SAM" id="Phobius"/>
    </source>
</evidence>
<dbReference type="STRING" id="50429.A0A2B4SZS5"/>
<keyword evidence="5" id="KW-0812">Transmembrane</keyword>
<comment type="caution">
    <text evidence="7">The sequence shown here is derived from an EMBL/GenBank/DDBJ whole genome shotgun (WGS) entry which is preliminary data.</text>
</comment>
<keyword evidence="8" id="KW-1185">Reference proteome</keyword>
<keyword evidence="2 7" id="KW-0808">Transferase</keyword>
<name>A0A2B4SZS5_STYPI</name>
<dbReference type="AlphaFoldDB" id="A0A2B4SZS5"/>
<feature type="transmembrane region" description="Helical" evidence="5">
    <location>
        <begin position="172"/>
        <end position="191"/>
    </location>
</feature>
<dbReference type="CDD" id="cd07990">
    <property type="entry name" value="LPLAT_LCLAT1-like"/>
    <property type="match status" value="1"/>
</dbReference>
<dbReference type="Pfam" id="PF16076">
    <property type="entry name" value="Acyltransf_C"/>
    <property type="match status" value="1"/>
</dbReference>
<dbReference type="Proteomes" id="UP000225706">
    <property type="component" value="Unassembled WGS sequence"/>
</dbReference>
<sequence>MDIKLYGTKEDFDKLGKESAICFANHRSDVDWLIGYTLAERVGVLAMAIFAEGTRLTEAKVQASVEYARANGLPELKHHLLPRSKGFSVTVQYLKDKGKEPSLISMLTGEAEEVHLWVRRIPIQDIPCGDIEETSKWCRKAFQKKDEGMAYFVEHGKFPAERIDCAKGKRSLVVTILWNILLGVPLLWYILSVLLSGSITSLLIAAIIALVGFIVIKVLLHFSDSKKGSSFGLKPSNGTRSSTPPNGDTAKKLA</sequence>
<evidence type="ECO:0000256" key="1">
    <source>
        <dbReference type="ARBA" id="ARBA00008655"/>
    </source>
</evidence>
<dbReference type="PANTHER" id="PTHR10983:SF24">
    <property type="entry name" value="1-ACYLGLYCEROL-3-PHOSPHATE O-ACYLTRANSFERASE 3, ISOFORM E-RELATED"/>
    <property type="match status" value="1"/>
</dbReference>
<accession>A0A2B4SZS5</accession>
<feature type="transmembrane region" description="Helical" evidence="5">
    <location>
        <begin position="197"/>
        <end position="220"/>
    </location>
</feature>
<feature type="region of interest" description="Disordered" evidence="4">
    <location>
        <begin position="228"/>
        <end position="254"/>
    </location>
</feature>
<feature type="domain" description="Acyltransferase C-terminal" evidence="6">
    <location>
        <begin position="105"/>
        <end position="178"/>
    </location>
</feature>
<protein>
    <submittedName>
        <fullName evidence="7">1-acyl-sn-glycerol-3-phosphate acyltransferase delta</fullName>
    </submittedName>
</protein>
<proteinExistence type="inferred from homology"/>
<dbReference type="GO" id="GO:0012505">
    <property type="term" value="C:endomembrane system"/>
    <property type="evidence" value="ECO:0007669"/>
    <property type="project" value="TreeGrafter"/>
</dbReference>
<evidence type="ECO:0000313" key="8">
    <source>
        <dbReference type="Proteomes" id="UP000225706"/>
    </source>
</evidence>
<dbReference type="InterPro" id="IPR032098">
    <property type="entry name" value="Acyltransf_C"/>
</dbReference>
<gene>
    <name evidence="7" type="primary">AGPAT4</name>
    <name evidence="7" type="ORF">AWC38_SpisGene970</name>
</gene>
<keyword evidence="3 7" id="KW-0012">Acyltransferase</keyword>
<reference evidence="8" key="1">
    <citation type="journal article" date="2017" name="bioRxiv">
        <title>Comparative analysis of the genomes of Stylophora pistillata and Acropora digitifera provides evidence for extensive differences between species of corals.</title>
        <authorList>
            <person name="Voolstra C.R."/>
            <person name="Li Y."/>
            <person name="Liew Y.J."/>
            <person name="Baumgarten S."/>
            <person name="Zoccola D."/>
            <person name="Flot J.-F."/>
            <person name="Tambutte S."/>
            <person name="Allemand D."/>
            <person name="Aranda M."/>
        </authorList>
    </citation>
    <scope>NUCLEOTIDE SEQUENCE [LARGE SCALE GENOMIC DNA]</scope>
</reference>
<organism evidence="7 8">
    <name type="scientific">Stylophora pistillata</name>
    <name type="common">Smooth cauliflower coral</name>
    <dbReference type="NCBI Taxonomy" id="50429"/>
    <lineage>
        <taxon>Eukaryota</taxon>
        <taxon>Metazoa</taxon>
        <taxon>Cnidaria</taxon>
        <taxon>Anthozoa</taxon>
        <taxon>Hexacorallia</taxon>
        <taxon>Scleractinia</taxon>
        <taxon>Astrocoeniina</taxon>
        <taxon>Pocilloporidae</taxon>
        <taxon>Stylophora</taxon>
    </lineage>
</organism>
<comment type="similarity">
    <text evidence="1">Belongs to the 1-acyl-sn-glycerol-3-phosphate acyltransferase family.</text>
</comment>